<reference evidence="1" key="1">
    <citation type="journal article" date="2023" name="Mol. Biol. Evol.">
        <title>Third-Generation Sequencing Reveals the Adaptive Role of the Epigenome in Three Deep-Sea Polychaetes.</title>
        <authorList>
            <person name="Perez M."/>
            <person name="Aroh O."/>
            <person name="Sun Y."/>
            <person name="Lan Y."/>
            <person name="Juniper S.K."/>
            <person name="Young C.R."/>
            <person name="Angers B."/>
            <person name="Qian P.Y."/>
        </authorList>
    </citation>
    <scope>NUCLEOTIDE SEQUENCE</scope>
    <source>
        <strain evidence="1">P08H-3</strain>
    </source>
</reference>
<evidence type="ECO:0000313" key="2">
    <source>
        <dbReference type="Proteomes" id="UP001208570"/>
    </source>
</evidence>
<keyword evidence="2" id="KW-1185">Reference proteome</keyword>
<evidence type="ECO:0000313" key="1">
    <source>
        <dbReference type="EMBL" id="KAK2151774.1"/>
    </source>
</evidence>
<dbReference type="AlphaFoldDB" id="A0AAD9JEL6"/>
<gene>
    <name evidence="1" type="ORF">LSH36_352g03011</name>
</gene>
<sequence>MREFAIQGYQIFQGHQHDRGVITYVEHSLQLFLEDCLSDMAHEEQIWCVIWTKRGSSILIGNIYHIPSSGQQNHEEPNRLIQEACKLGYTAAVIMGDFNILTIDLDTWNEKNRSGLKFHIDITGELPSSRYREANMI</sequence>
<dbReference type="Gene3D" id="3.60.10.10">
    <property type="entry name" value="Endonuclease/exonuclease/phosphatase"/>
    <property type="match status" value="1"/>
</dbReference>
<dbReference type="InterPro" id="IPR036691">
    <property type="entry name" value="Endo/exonu/phosph_ase_sf"/>
</dbReference>
<dbReference type="EMBL" id="JAODUP010000352">
    <property type="protein sequence ID" value="KAK2151774.1"/>
    <property type="molecule type" value="Genomic_DNA"/>
</dbReference>
<evidence type="ECO:0008006" key="3">
    <source>
        <dbReference type="Google" id="ProtNLM"/>
    </source>
</evidence>
<protein>
    <recommendedName>
        <fullName evidence="3">Endonuclease/exonuclease/phosphatase domain-containing protein</fullName>
    </recommendedName>
</protein>
<organism evidence="1 2">
    <name type="scientific">Paralvinella palmiformis</name>
    <dbReference type="NCBI Taxonomy" id="53620"/>
    <lineage>
        <taxon>Eukaryota</taxon>
        <taxon>Metazoa</taxon>
        <taxon>Spiralia</taxon>
        <taxon>Lophotrochozoa</taxon>
        <taxon>Annelida</taxon>
        <taxon>Polychaeta</taxon>
        <taxon>Sedentaria</taxon>
        <taxon>Canalipalpata</taxon>
        <taxon>Terebellida</taxon>
        <taxon>Terebelliformia</taxon>
        <taxon>Alvinellidae</taxon>
        <taxon>Paralvinella</taxon>
    </lineage>
</organism>
<name>A0AAD9JEL6_9ANNE</name>
<proteinExistence type="predicted"/>
<accession>A0AAD9JEL6</accession>
<comment type="caution">
    <text evidence="1">The sequence shown here is derived from an EMBL/GenBank/DDBJ whole genome shotgun (WGS) entry which is preliminary data.</text>
</comment>
<dbReference type="SUPFAM" id="SSF56219">
    <property type="entry name" value="DNase I-like"/>
    <property type="match status" value="1"/>
</dbReference>
<dbReference type="Proteomes" id="UP001208570">
    <property type="component" value="Unassembled WGS sequence"/>
</dbReference>